<protein>
    <recommendedName>
        <fullName evidence="3">Non-homologous end joining protein Ku</fullName>
    </recommendedName>
</protein>
<dbReference type="GO" id="GO:0006303">
    <property type="term" value="P:double-strand break repair via nonhomologous end joining"/>
    <property type="evidence" value="ECO:0007669"/>
    <property type="project" value="UniProtKB-UniRule"/>
</dbReference>
<dbReference type="InterPro" id="IPR009187">
    <property type="entry name" value="Prok_Ku"/>
</dbReference>
<comment type="subunit">
    <text evidence="3">Homodimer. Interacts with LigD.</text>
</comment>
<dbReference type="EMBL" id="QJVD01000015">
    <property type="protein sequence ID" value="PYI66425.1"/>
    <property type="molecule type" value="Genomic_DNA"/>
</dbReference>
<sequence>MRSIWTGSVAFGLVNVPVKAHGATEDHDVGLHQVHDADGGRIRYQRRCEVCGKQIDYGDIDKAYDDGERTVVLTDEDMESLPAEKSREIEVVQFVPNGQIDPIMLERSYYLEPDSKSPKAYALLVRTLEETELTAVVKFALRQKTRLGVLRVRDKVLVLQGLLWNDEVREADFPAGGSKTRISAQELKMSSALVEQFTGDFKPREFEDEYQLELRALIEQKLEQGDSLDTGETFGGGEDGKRAAAKKSGSGDVVDLMEALKRSIEKKRTGTTPAKGSGGIKNRTAQKTARKKGA</sequence>
<keyword evidence="1 3" id="KW-0238">DNA-binding</keyword>
<evidence type="ECO:0000313" key="7">
    <source>
        <dbReference type="Proteomes" id="UP000247832"/>
    </source>
</evidence>
<evidence type="ECO:0000259" key="5">
    <source>
        <dbReference type="SMART" id="SM00559"/>
    </source>
</evidence>
<dbReference type="HAMAP" id="MF_01875">
    <property type="entry name" value="Prokaryotic_Ku"/>
    <property type="match status" value="1"/>
</dbReference>
<dbReference type="AlphaFoldDB" id="A0A2V5L507"/>
<organism evidence="6 7">
    <name type="scientific">Arthrobacter livingstonensis</name>
    <dbReference type="NCBI Taxonomy" id="670078"/>
    <lineage>
        <taxon>Bacteria</taxon>
        <taxon>Bacillati</taxon>
        <taxon>Actinomycetota</taxon>
        <taxon>Actinomycetes</taxon>
        <taxon>Micrococcales</taxon>
        <taxon>Micrococcaceae</taxon>
        <taxon>Arthrobacter</taxon>
    </lineage>
</organism>
<dbReference type="GO" id="GO:0006310">
    <property type="term" value="P:DNA recombination"/>
    <property type="evidence" value="ECO:0007669"/>
    <property type="project" value="UniProtKB-KW"/>
</dbReference>
<dbReference type="InterPro" id="IPR016194">
    <property type="entry name" value="SPOC-like_C_dom_sf"/>
</dbReference>
<evidence type="ECO:0000256" key="3">
    <source>
        <dbReference type="HAMAP-Rule" id="MF_01875"/>
    </source>
</evidence>
<keyword evidence="7" id="KW-1185">Reference proteome</keyword>
<dbReference type="PIRSF" id="PIRSF006493">
    <property type="entry name" value="Prok_Ku"/>
    <property type="match status" value="1"/>
</dbReference>
<comment type="function">
    <text evidence="3">With LigD forms a non-homologous end joining (NHEJ) DNA repair enzyme, which repairs dsDNA breaks with reduced fidelity. Binds linear dsDNA with 5'- and 3'- overhangs but not closed circular dsDNA nor ssDNA. Recruits and stimulates the ligase activity of LigD.</text>
</comment>
<dbReference type="NCBIfam" id="TIGR02772">
    <property type="entry name" value="Ku_bact"/>
    <property type="match status" value="1"/>
</dbReference>
<dbReference type="SUPFAM" id="SSF100939">
    <property type="entry name" value="SPOC domain-like"/>
    <property type="match status" value="1"/>
</dbReference>
<dbReference type="PANTHER" id="PTHR41251">
    <property type="entry name" value="NON-HOMOLOGOUS END JOINING PROTEIN KU"/>
    <property type="match status" value="1"/>
</dbReference>
<comment type="similarity">
    <text evidence="3">Belongs to the prokaryotic Ku family.</text>
</comment>
<evidence type="ECO:0000313" key="6">
    <source>
        <dbReference type="EMBL" id="PYI66425.1"/>
    </source>
</evidence>
<proteinExistence type="inferred from homology"/>
<evidence type="ECO:0000256" key="4">
    <source>
        <dbReference type="SAM" id="MobiDB-lite"/>
    </source>
</evidence>
<dbReference type="OrthoDB" id="9795084at2"/>
<feature type="compositionally biased region" description="Basic and acidic residues" evidence="4">
    <location>
        <begin position="258"/>
        <end position="268"/>
    </location>
</feature>
<dbReference type="RefSeq" id="WP_110501643.1">
    <property type="nucleotide sequence ID" value="NZ_QJVD01000015.1"/>
</dbReference>
<accession>A0A2V5L507</accession>
<dbReference type="SMART" id="SM00559">
    <property type="entry name" value="Ku78"/>
    <property type="match status" value="1"/>
</dbReference>
<dbReference type="Pfam" id="PF02735">
    <property type="entry name" value="Ku"/>
    <property type="match status" value="1"/>
</dbReference>
<keyword evidence="2 3" id="KW-0233">DNA recombination</keyword>
<gene>
    <name evidence="3" type="primary">ku</name>
    <name evidence="6" type="ORF">CVV68_14110</name>
</gene>
<evidence type="ECO:0000256" key="1">
    <source>
        <dbReference type="ARBA" id="ARBA00023125"/>
    </source>
</evidence>
<reference evidence="6 7" key="1">
    <citation type="submission" date="2018-05" db="EMBL/GenBank/DDBJ databases">
        <title>Genetic diversity of glacier-inhabiting Cryobacterium bacteria in China and description of Cryobacterium mengkeensis sp. nov. and Arthrobacter glacialis sp. nov.</title>
        <authorList>
            <person name="Liu Q."/>
            <person name="Xin Y.-H."/>
        </authorList>
    </citation>
    <scope>NUCLEOTIDE SEQUENCE [LARGE SCALE GENOMIC DNA]</scope>
    <source>
        <strain evidence="6 7">LI2</strain>
    </source>
</reference>
<dbReference type="FunFam" id="2.40.290.10:FF:000004">
    <property type="entry name" value="Non-homologous end joining protein Ku"/>
    <property type="match status" value="1"/>
</dbReference>
<dbReference type="Gene3D" id="2.40.290.10">
    <property type="match status" value="1"/>
</dbReference>
<dbReference type="CDD" id="cd00789">
    <property type="entry name" value="KU_like"/>
    <property type="match status" value="1"/>
</dbReference>
<dbReference type="GO" id="GO:0003690">
    <property type="term" value="F:double-stranded DNA binding"/>
    <property type="evidence" value="ECO:0007669"/>
    <property type="project" value="UniProtKB-UniRule"/>
</dbReference>
<name>A0A2V5L507_9MICC</name>
<evidence type="ECO:0000256" key="2">
    <source>
        <dbReference type="ARBA" id="ARBA00023172"/>
    </source>
</evidence>
<keyword evidence="3" id="KW-0227">DNA damage</keyword>
<dbReference type="InterPro" id="IPR006164">
    <property type="entry name" value="DNA_bd_Ku70/Ku80"/>
</dbReference>
<keyword evidence="3" id="KW-0234">DNA repair</keyword>
<dbReference type="PANTHER" id="PTHR41251:SF1">
    <property type="entry name" value="NON-HOMOLOGOUS END JOINING PROTEIN KU"/>
    <property type="match status" value="1"/>
</dbReference>
<feature type="region of interest" description="Disordered" evidence="4">
    <location>
        <begin position="227"/>
        <end position="294"/>
    </location>
</feature>
<comment type="caution">
    <text evidence="6">The sequence shown here is derived from an EMBL/GenBank/DDBJ whole genome shotgun (WGS) entry which is preliminary data.</text>
</comment>
<dbReference type="Proteomes" id="UP000247832">
    <property type="component" value="Unassembled WGS sequence"/>
</dbReference>
<feature type="domain" description="Ku" evidence="5">
    <location>
        <begin position="52"/>
        <end position="179"/>
    </location>
</feature>